<name>A0AAN9Y1A2_9HEMI</name>
<feature type="transmembrane region" description="Helical" evidence="10">
    <location>
        <begin position="12"/>
        <end position="33"/>
    </location>
</feature>
<accession>A0AAN9Y1A2</accession>
<evidence type="ECO:0000256" key="10">
    <source>
        <dbReference type="SAM" id="Phobius"/>
    </source>
</evidence>
<feature type="compositionally biased region" description="Basic residues" evidence="9">
    <location>
        <begin position="171"/>
        <end position="181"/>
    </location>
</feature>
<evidence type="ECO:0000259" key="11">
    <source>
        <dbReference type="Pfam" id="PF04826"/>
    </source>
</evidence>
<feature type="compositionally biased region" description="Basic and acidic residues" evidence="9">
    <location>
        <begin position="196"/>
        <end position="206"/>
    </location>
</feature>
<evidence type="ECO:0000256" key="2">
    <source>
        <dbReference type="ARBA" id="ARBA00004325"/>
    </source>
</evidence>
<dbReference type="SUPFAM" id="SSF48371">
    <property type="entry name" value="ARM repeat"/>
    <property type="match status" value="1"/>
</dbReference>
<gene>
    <name evidence="12" type="ORF">V9T40_001350</name>
</gene>
<protein>
    <recommendedName>
        <fullName evidence="11">Armadillo repeat-containing domain-containing protein</fullName>
    </recommendedName>
</protein>
<dbReference type="InterPro" id="IPR051303">
    <property type="entry name" value="Armcx_regulator"/>
</dbReference>
<dbReference type="Pfam" id="PF04826">
    <property type="entry name" value="Arm_2"/>
    <property type="match status" value="1"/>
</dbReference>
<dbReference type="PANTHER" id="PTHR15712:SF23">
    <property type="entry name" value="ARMADILLO REPEAT CONTAINING 10"/>
    <property type="match status" value="1"/>
</dbReference>
<evidence type="ECO:0000256" key="1">
    <source>
        <dbReference type="ARBA" id="ARBA00004167"/>
    </source>
</evidence>
<keyword evidence="5" id="KW-0735">Signal-anchor</keyword>
<organism evidence="12 13">
    <name type="scientific">Parthenolecanium corni</name>
    <dbReference type="NCBI Taxonomy" id="536013"/>
    <lineage>
        <taxon>Eukaryota</taxon>
        <taxon>Metazoa</taxon>
        <taxon>Ecdysozoa</taxon>
        <taxon>Arthropoda</taxon>
        <taxon>Hexapoda</taxon>
        <taxon>Insecta</taxon>
        <taxon>Pterygota</taxon>
        <taxon>Neoptera</taxon>
        <taxon>Paraneoptera</taxon>
        <taxon>Hemiptera</taxon>
        <taxon>Sternorrhyncha</taxon>
        <taxon>Coccoidea</taxon>
        <taxon>Coccidae</taxon>
        <taxon>Parthenolecanium</taxon>
    </lineage>
</organism>
<evidence type="ECO:0000256" key="3">
    <source>
        <dbReference type="ARBA" id="ARBA00010553"/>
    </source>
</evidence>
<evidence type="ECO:0000256" key="6">
    <source>
        <dbReference type="ARBA" id="ARBA00022989"/>
    </source>
</evidence>
<evidence type="ECO:0000256" key="7">
    <source>
        <dbReference type="ARBA" id="ARBA00023128"/>
    </source>
</evidence>
<dbReference type="GO" id="GO:0031966">
    <property type="term" value="C:mitochondrial membrane"/>
    <property type="evidence" value="ECO:0007669"/>
    <property type="project" value="UniProtKB-SubCell"/>
</dbReference>
<evidence type="ECO:0000256" key="8">
    <source>
        <dbReference type="ARBA" id="ARBA00023136"/>
    </source>
</evidence>
<reference evidence="12 13" key="1">
    <citation type="submission" date="2024-03" db="EMBL/GenBank/DDBJ databases">
        <title>Adaptation during the transition from Ophiocordyceps entomopathogen to insect associate is accompanied by gene loss and intensified selection.</title>
        <authorList>
            <person name="Ward C.M."/>
            <person name="Onetto C.A."/>
            <person name="Borneman A.R."/>
        </authorList>
    </citation>
    <scope>NUCLEOTIDE SEQUENCE [LARGE SCALE GENOMIC DNA]</scope>
    <source>
        <strain evidence="12">AWRI1</strain>
        <tissue evidence="12">Single Adult Female</tissue>
    </source>
</reference>
<dbReference type="Gene3D" id="1.25.10.10">
    <property type="entry name" value="Leucine-rich Repeat Variant"/>
    <property type="match status" value="1"/>
</dbReference>
<dbReference type="PANTHER" id="PTHR15712">
    <property type="entry name" value="ARMADILLO REPEAT CONTAINING PROTEIN"/>
    <property type="match status" value="1"/>
</dbReference>
<dbReference type="EMBL" id="JBBCAQ010000034">
    <property type="protein sequence ID" value="KAK7580721.1"/>
    <property type="molecule type" value="Genomic_DNA"/>
</dbReference>
<dbReference type="AlphaFoldDB" id="A0AAN9Y1A2"/>
<dbReference type="InterPro" id="IPR006911">
    <property type="entry name" value="ARM-rpt_dom"/>
</dbReference>
<proteinExistence type="inferred from homology"/>
<evidence type="ECO:0000313" key="13">
    <source>
        <dbReference type="Proteomes" id="UP001367676"/>
    </source>
</evidence>
<evidence type="ECO:0000313" key="12">
    <source>
        <dbReference type="EMBL" id="KAK7580721.1"/>
    </source>
</evidence>
<dbReference type="Proteomes" id="UP001367676">
    <property type="component" value="Unassembled WGS sequence"/>
</dbReference>
<keyword evidence="4 10" id="KW-0812">Transmembrane</keyword>
<dbReference type="InterPro" id="IPR000225">
    <property type="entry name" value="Armadillo"/>
</dbReference>
<dbReference type="InterPro" id="IPR011989">
    <property type="entry name" value="ARM-like"/>
</dbReference>
<dbReference type="InterPro" id="IPR016024">
    <property type="entry name" value="ARM-type_fold"/>
</dbReference>
<keyword evidence="8 10" id="KW-0472">Membrane</keyword>
<evidence type="ECO:0000256" key="9">
    <source>
        <dbReference type="SAM" id="MobiDB-lite"/>
    </source>
</evidence>
<sequence>MASTAGTNDKTANKVALCSAIFAGFAYVGYSVVRTAFGRKGKHSEGYGEPEHRLYFRRLSQTTQTDVLLGNLDVAGSGKVMLRSLTVQERIRELNLRARMFTDTMLAIQGSTRLSHPRRVVAKSLQGSPWSSPRILSPVDVQHIINSRSTENLHMLEAEIDFHSSSPVRRRWARRSFRKKSPSPGNKSRNHSIENVGKHEEAAREAEKLLKSNEVDAKSQLEAFSNKNSIKVTKQEAKCLVALLHSKDSEVLEKALTTIGNNATFEENQNTFREAGCLVLLTKLINHHRSAVKLAAISTLGNMVLNRDNQRELRDTIPKLISMLKREDIKDELANCILVALSNFAVLSDWHSEFYSVLHTAYQIIEKRSPALKLQALKLLINLSCNEDMVPSLLAAQAPRKLIHHLDESVNEDILLRVVTLLSNLTQAAKSMQLDPTLDLPAEDKAASPETMYAAIYGVNAQDKLRSKLLSLINKHPNEDIRNQCKKVLDALP</sequence>
<keyword evidence="6 10" id="KW-1133">Transmembrane helix</keyword>
<keyword evidence="13" id="KW-1185">Reference proteome</keyword>
<dbReference type="SMART" id="SM00185">
    <property type="entry name" value="ARM"/>
    <property type="match status" value="4"/>
</dbReference>
<feature type="domain" description="Armadillo repeat-containing" evidence="11">
    <location>
        <begin position="237"/>
        <end position="432"/>
    </location>
</feature>
<comment type="caution">
    <text evidence="12">The sequence shown here is derived from an EMBL/GenBank/DDBJ whole genome shotgun (WGS) entry which is preliminary data.</text>
</comment>
<feature type="region of interest" description="Disordered" evidence="9">
    <location>
        <begin position="171"/>
        <end position="206"/>
    </location>
</feature>
<keyword evidence="7" id="KW-0496">Mitochondrion</keyword>
<comment type="subcellular location">
    <subcellularLocation>
        <location evidence="1">Membrane</location>
        <topology evidence="1">Single-pass membrane protein</topology>
    </subcellularLocation>
    <subcellularLocation>
        <location evidence="2">Mitochondrion membrane</location>
    </subcellularLocation>
</comment>
<evidence type="ECO:0000256" key="5">
    <source>
        <dbReference type="ARBA" id="ARBA00022968"/>
    </source>
</evidence>
<evidence type="ECO:0000256" key="4">
    <source>
        <dbReference type="ARBA" id="ARBA00022692"/>
    </source>
</evidence>
<comment type="similarity">
    <text evidence="3">Belongs to the eutherian X-chromosome-specific Armcx family.</text>
</comment>